<dbReference type="STRING" id="599839.J4GNB6"/>
<dbReference type="InParanoid" id="J4GNB6"/>
<accession>J4GNB6</accession>
<dbReference type="Gene3D" id="3.40.630.30">
    <property type="match status" value="1"/>
</dbReference>
<protein>
    <recommendedName>
        <fullName evidence="3">N-acetyltransferase domain-containing protein</fullName>
    </recommendedName>
</protein>
<evidence type="ECO:0008006" key="3">
    <source>
        <dbReference type="Google" id="ProtNLM"/>
    </source>
</evidence>
<evidence type="ECO:0000313" key="2">
    <source>
        <dbReference type="Proteomes" id="UP000006352"/>
    </source>
</evidence>
<proteinExistence type="predicted"/>
<dbReference type="EMBL" id="HE797019">
    <property type="protein sequence ID" value="CCM01105.1"/>
    <property type="molecule type" value="Genomic_DNA"/>
</dbReference>
<dbReference type="GeneID" id="24096016"/>
<dbReference type="HOGENOM" id="CLU_070841_0_0_1"/>
<sequence length="162" mass="17762">MPSPSLELHRLTASSQNVAEMLPTLLALSNSVFSADLGSKYASLGEWRKRLASPAAVIIFLAPSASPDRPVAFLFAHDRAHESPLSHGERQSLHVWLAGVLPERRAEGCLSKMMSALDTAPVLTVCTTPAEYQDMWGWLTRRGWATERELDGGKVMLSIRHA</sequence>
<dbReference type="Proteomes" id="UP000006352">
    <property type="component" value="Unassembled WGS sequence"/>
</dbReference>
<dbReference type="RefSeq" id="XP_012180388.1">
    <property type="nucleotide sequence ID" value="XM_012324998.1"/>
</dbReference>
<gene>
    <name evidence="1" type="ORF">FIBRA_03153</name>
</gene>
<keyword evidence="2" id="KW-1185">Reference proteome</keyword>
<dbReference type="OrthoDB" id="2794762at2759"/>
<reference evidence="1 2" key="1">
    <citation type="journal article" date="2012" name="Appl. Environ. Microbiol.">
        <title>Short-read sequencing for genomic analysis of the brown rot fungus Fibroporia radiculosa.</title>
        <authorList>
            <person name="Tang J.D."/>
            <person name="Perkins A.D."/>
            <person name="Sonstegard T.S."/>
            <person name="Schroeder S.G."/>
            <person name="Burgess S.C."/>
            <person name="Diehl S.V."/>
        </authorList>
    </citation>
    <scope>NUCLEOTIDE SEQUENCE [LARGE SCALE GENOMIC DNA]</scope>
    <source>
        <strain evidence="1 2">TFFH 294</strain>
    </source>
</reference>
<dbReference type="AlphaFoldDB" id="J4GNB6"/>
<evidence type="ECO:0000313" key="1">
    <source>
        <dbReference type="EMBL" id="CCM01105.1"/>
    </source>
</evidence>
<organism evidence="1 2">
    <name type="scientific">Fibroporia radiculosa</name>
    <dbReference type="NCBI Taxonomy" id="599839"/>
    <lineage>
        <taxon>Eukaryota</taxon>
        <taxon>Fungi</taxon>
        <taxon>Dikarya</taxon>
        <taxon>Basidiomycota</taxon>
        <taxon>Agaricomycotina</taxon>
        <taxon>Agaricomycetes</taxon>
        <taxon>Polyporales</taxon>
        <taxon>Fibroporiaceae</taxon>
        <taxon>Fibroporia</taxon>
    </lineage>
</organism>
<name>J4GNB6_9APHY</name>